<gene>
    <name evidence="4" type="ORF">HTAM1171_LOCUS11614</name>
</gene>
<keyword evidence="2" id="KW-1133">Transmembrane helix</keyword>
<keyword evidence="3" id="KW-0732">Signal</keyword>
<organism evidence="4">
    <name type="scientific">Helicotheca tamesis</name>
    <dbReference type="NCBI Taxonomy" id="374047"/>
    <lineage>
        <taxon>Eukaryota</taxon>
        <taxon>Sar</taxon>
        <taxon>Stramenopiles</taxon>
        <taxon>Ochrophyta</taxon>
        <taxon>Bacillariophyta</taxon>
        <taxon>Mediophyceae</taxon>
        <taxon>Lithodesmiophycidae</taxon>
        <taxon>Lithodesmiales</taxon>
        <taxon>Lithodesmiaceae</taxon>
        <taxon>Helicotheca</taxon>
    </lineage>
</organism>
<keyword evidence="2" id="KW-0812">Transmembrane</keyword>
<name>A0A7S2IE42_9STRA</name>
<accession>A0A7S2IE42</accession>
<feature type="transmembrane region" description="Helical" evidence="2">
    <location>
        <begin position="158"/>
        <end position="179"/>
    </location>
</feature>
<proteinExistence type="predicted"/>
<evidence type="ECO:0000256" key="3">
    <source>
        <dbReference type="SAM" id="SignalP"/>
    </source>
</evidence>
<feature type="signal peptide" evidence="3">
    <location>
        <begin position="1"/>
        <end position="24"/>
    </location>
</feature>
<dbReference type="AlphaFoldDB" id="A0A7S2IE42"/>
<feature type="transmembrane region" description="Helical" evidence="2">
    <location>
        <begin position="195"/>
        <end position="215"/>
    </location>
</feature>
<dbReference type="EMBL" id="HBGV01018773">
    <property type="protein sequence ID" value="CAD9516790.1"/>
    <property type="molecule type" value="Transcribed_RNA"/>
</dbReference>
<feature type="region of interest" description="Disordered" evidence="1">
    <location>
        <begin position="265"/>
        <end position="286"/>
    </location>
</feature>
<evidence type="ECO:0000256" key="2">
    <source>
        <dbReference type="SAM" id="Phobius"/>
    </source>
</evidence>
<feature type="transmembrane region" description="Helical" evidence="2">
    <location>
        <begin position="95"/>
        <end position="115"/>
    </location>
</feature>
<feature type="transmembrane region" description="Helical" evidence="2">
    <location>
        <begin position="221"/>
        <end position="245"/>
    </location>
</feature>
<evidence type="ECO:0000313" key="4">
    <source>
        <dbReference type="EMBL" id="CAD9516790.1"/>
    </source>
</evidence>
<evidence type="ECO:0000256" key="1">
    <source>
        <dbReference type="SAM" id="MobiDB-lite"/>
    </source>
</evidence>
<protein>
    <submittedName>
        <fullName evidence="4">Uncharacterized protein</fullName>
    </submittedName>
</protein>
<feature type="transmembrane region" description="Helical" evidence="2">
    <location>
        <begin position="63"/>
        <end position="83"/>
    </location>
</feature>
<reference evidence="4" key="1">
    <citation type="submission" date="2021-01" db="EMBL/GenBank/DDBJ databases">
        <authorList>
            <person name="Corre E."/>
            <person name="Pelletier E."/>
            <person name="Niang G."/>
            <person name="Scheremetjew M."/>
            <person name="Finn R."/>
            <person name="Kale V."/>
            <person name="Holt S."/>
            <person name="Cochrane G."/>
            <person name="Meng A."/>
            <person name="Brown T."/>
            <person name="Cohen L."/>
        </authorList>
    </citation>
    <scope>NUCLEOTIDE SEQUENCE</scope>
    <source>
        <strain evidence="4">CCMP826</strain>
    </source>
</reference>
<sequence>MINVPCLLSAILLFFGNLLRIIHSTSERKRFNYGKMRSLDPSFLESEWAHRQDTRAIYSASEFLLALGWLALCVPIIQLVWILSKGGRKRIGMHLLICALAVAGSITELLSRLMVVGVQNASEWVAREFNLDRWLSSGEDDGLGWRTLEVVHILTRSIALWVDAFNWLALSGILITLYCSMRKDKEGNAAFGRRWSILGLVIGVLSFLDFLTYVLRYEKWVAFWAIALVLSTLNSLLLLPIWLIVVGLRLPKASEQFESDAFPGESDAFVGGNEQGFNDEQGVEFS</sequence>
<keyword evidence="2" id="KW-0472">Membrane</keyword>
<feature type="chain" id="PRO_5030572042" evidence="3">
    <location>
        <begin position="25"/>
        <end position="286"/>
    </location>
</feature>